<protein>
    <submittedName>
        <fullName evidence="1">Uncharacterized protein</fullName>
    </submittedName>
</protein>
<dbReference type="EMBL" id="CAACVI010000012">
    <property type="protein sequence ID" value="VEN73653.1"/>
    <property type="molecule type" value="Genomic_DNA"/>
</dbReference>
<sequence>MDENVLKEISGRIKNGGLACADAFDIAASLGVSPKQVGEAADSRDVSLTACQLGLFGHSPDKKIVQPRQTSDRKLMDAIRDASGENGLDCAEAWKIAERFGIPKLKLAHICEGAGVKFRRCQLGAF</sequence>
<organism evidence="1">
    <name type="scientific">uncultured Desulfobacteraceae bacterium</name>
    <dbReference type="NCBI Taxonomy" id="218296"/>
    <lineage>
        <taxon>Bacteria</taxon>
        <taxon>Pseudomonadati</taxon>
        <taxon>Thermodesulfobacteriota</taxon>
        <taxon>Desulfobacteria</taxon>
        <taxon>Desulfobacterales</taxon>
        <taxon>Desulfobacteraceae</taxon>
        <taxon>environmental samples</taxon>
    </lineage>
</organism>
<reference evidence="1" key="1">
    <citation type="submission" date="2019-01" db="EMBL/GenBank/DDBJ databases">
        <authorList>
            <consortium name="Genoscope - CEA"/>
            <person name="William W."/>
        </authorList>
    </citation>
    <scope>NUCLEOTIDE SEQUENCE</scope>
    <source>
        <strain evidence="1">CR-1</strain>
    </source>
</reference>
<name>A0A484HL81_9BACT</name>
<dbReference type="AlphaFoldDB" id="A0A484HL81"/>
<gene>
    <name evidence="1" type="ORF">EPICR_20120</name>
</gene>
<proteinExistence type="predicted"/>
<accession>A0A484HL81</accession>
<evidence type="ECO:0000313" key="1">
    <source>
        <dbReference type="EMBL" id="VEN73653.1"/>
    </source>
</evidence>